<dbReference type="OrthoDB" id="2990126at2"/>
<reference evidence="1 2" key="1">
    <citation type="submission" date="2017-05" db="EMBL/GenBank/DDBJ databases">
        <authorList>
            <person name="Varghese N."/>
            <person name="Submissions S."/>
        </authorList>
    </citation>
    <scope>NUCLEOTIDE SEQUENCE [LARGE SCALE GENOMIC DNA]</scope>
    <source>
        <strain evidence="1 2">DSM 45474</strain>
    </source>
</reference>
<protein>
    <submittedName>
        <fullName evidence="1">Uncharacterized protein</fullName>
    </submittedName>
</protein>
<keyword evidence="2" id="KW-1185">Reference proteome</keyword>
<proteinExistence type="predicted"/>
<gene>
    <name evidence="1" type="ORF">SAMN06264849_10593</name>
</gene>
<sequence length="149" mass="17250">MKKDLIAMIQWMQTLLLFSGILLTPLHALSLYIDSENPCPGDQRCWEFAANIWHMEGKSEALRSGKAFYFDGDRDNRLELLIDPDDDLGKLMVEVFDPQYHPVKRRQIQVEKRRKASIPLSQLGTGKYHVMIYFLKGGKKAKVTGKLYY</sequence>
<evidence type="ECO:0000313" key="2">
    <source>
        <dbReference type="Proteomes" id="UP000315636"/>
    </source>
</evidence>
<accession>A0A521D3H4</accession>
<dbReference type="AlphaFoldDB" id="A0A521D3H4"/>
<name>A0A521D3H4_9BACL</name>
<evidence type="ECO:0000313" key="1">
    <source>
        <dbReference type="EMBL" id="SMO66245.1"/>
    </source>
</evidence>
<organism evidence="1 2">
    <name type="scientific">Melghirimyces algeriensis</name>
    <dbReference type="NCBI Taxonomy" id="910412"/>
    <lineage>
        <taxon>Bacteria</taxon>
        <taxon>Bacillati</taxon>
        <taxon>Bacillota</taxon>
        <taxon>Bacilli</taxon>
        <taxon>Bacillales</taxon>
        <taxon>Thermoactinomycetaceae</taxon>
        <taxon>Melghirimyces</taxon>
    </lineage>
</organism>
<dbReference type="EMBL" id="FXTI01000005">
    <property type="protein sequence ID" value="SMO66245.1"/>
    <property type="molecule type" value="Genomic_DNA"/>
</dbReference>
<dbReference type="Proteomes" id="UP000315636">
    <property type="component" value="Unassembled WGS sequence"/>
</dbReference>